<dbReference type="RefSeq" id="XP_014146701.1">
    <property type="nucleotide sequence ID" value="XM_014291226.1"/>
</dbReference>
<dbReference type="CDD" id="cd01657">
    <property type="entry name" value="Ribosomal_L7_archeal_euk"/>
    <property type="match status" value="1"/>
</dbReference>
<dbReference type="GO" id="GO:0003723">
    <property type="term" value="F:RNA binding"/>
    <property type="evidence" value="ECO:0007669"/>
    <property type="project" value="TreeGrafter"/>
</dbReference>
<dbReference type="SUPFAM" id="SSF55129">
    <property type="entry name" value="Ribosomal protein L30p/L7e"/>
    <property type="match status" value="1"/>
</dbReference>
<dbReference type="GeneID" id="25915142"/>
<dbReference type="EMBL" id="KQ246488">
    <property type="protein sequence ID" value="KNC72799.1"/>
    <property type="molecule type" value="Genomic_DNA"/>
</dbReference>
<proteinExistence type="predicted"/>
<accession>A0A0L0F7Y1</accession>
<dbReference type="Gene3D" id="3.30.1390.20">
    <property type="entry name" value="Ribosomal protein L30, ferredoxin-like fold domain"/>
    <property type="match status" value="1"/>
</dbReference>
<dbReference type="GO" id="GO:0000463">
    <property type="term" value="P:maturation of LSU-rRNA from tricistronic rRNA transcript (SSU-rRNA, 5.8S rRNA, LSU-rRNA)"/>
    <property type="evidence" value="ECO:0007669"/>
    <property type="project" value="TreeGrafter"/>
</dbReference>
<dbReference type="OrthoDB" id="28644at2759"/>
<dbReference type="AlphaFoldDB" id="A0A0L0F7Y1"/>
<dbReference type="GO" id="GO:0003735">
    <property type="term" value="F:structural constituent of ribosome"/>
    <property type="evidence" value="ECO:0007669"/>
    <property type="project" value="TreeGrafter"/>
</dbReference>
<keyword evidence="2" id="KW-1185">Reference proteome</keyword>
<protein>
    <recommendedName>
        <fullName evidence="3">Ribosomal protein L30 ferredoxin-like fold domain-containing protein</fullName>
    </recommendedName>
</protein>
<organism evidence="1 2">
    <name type="scientific">Sphaeroforma arctica JP610</name>
    <dbReference type="NCBI Taxonomy" id="667725"/>
    <lineage>
        <taxon>Eukaryota</taxon>
        <taxon>Ichthyosporea</taxon>
        <taxon>Ichthyophonida</taxon>
        <taxon>Sphaeroforma</taxon>
    </lineage>
</organism>
<dbReference type="InterPro" id="IPR039699">
    <property type="entry name" value="Ribosomal_uL30"/>
</dbReference>
<sequence length="261" mass="29220">MSLPKVSEVVIRKRKSIAEVKAKRSVQVKNQQVKAKQAKGRKKNFKRIEEFVIQNRAKNEDSKRLEKIVKKAKSAKVNLSKKAIAKAAEPKEKYVATGLPVVFAVRLLPMNGTCAETRKALLRLRLWGLNTGAFVRLDERNQKLLNKVSPYVAWGTPTNKTIRELVVKRGTGRIEGKRVPITDNALIEKELGDKNIICLDDIIHEISTSGDHFNDANNFLWPFKLAKPAEVKRAVKVKNPKTLNVGGDKGDEINTLIGAIN</sequence>
<dbReference type="STRING" id="667725.A0A0L0F7Y1"/>
<dbReference type="Gene3D" id="1.10.15.30">
    <property type="match status" value="1"/>
</dbReference>
<gene>
    <name evidence="1" type="ORF">SARC_14638</name>
</gene>
<evidence type="ECO:0008006" key="3">
    <source>
        <dbReference type="Google" id="ProtNLM"/>
    </source>
</evidence>
<dbReference type="Proteomes" id="UP000054560">
    <property type="component" value="Unassembled WGS sequence"/>
</dbReference>
<dbReference type="PANTHER" id="PTHR11524">
    <property type="entry name" value="60S RIBOSOMAL PROTEIN L7"/>
    <property type="match status" value="1"/>
</dbReference>
<evidence type="ECO:0000313" key="1">
    <source>
        <dbReference type="EMBL" id="KNC72799.1"/>
    </source>
</evidence>
<dbReference type="eggNOG" id="KOG3184">
    <property type="taxonomic scope" value="Eukaryota"/>
</dbReference>
<dbReference type="InterPro" id="IPR036919">
    <property type="entry name" value="Ribo_uL30_ferredoxin-like_sf"/>
</dbReference>
<dbReference type="InterPro" id="IPR035808">
    <property type="entry name" value="Ribosomal_uL30_euk_arc"/>
</dbReference>
<dbReference type="GO" id="GO:0022625">
    <property type="term" value="C:cytosolic large ribosomal subunit"/>
    <property type="evidence" value="ECO:0007669"/>
    <property type="project" value="TreeGrafter"/>
</dbReference>
<name>A0A0L0F7Y1_9EUKA</name>
<dbReference type="PANTHER" id="PTHR11524:SF13">
    <property type="entry name" value="RIBOSOMAL PROTEIN UL30-LIKE"/>
    <property type="match status" value="1"/>
</dbReference>
<reference evidence="1 2" key="1">
    <citation type="submission" date="2011-02" db="EMBL/GenBank/DDBJ databases">
        <title>The Genome Sequence of Sphaeroforma arctica JP610.</title>
        <authorList>
            <consortium name="The Broad Institute Genome Sequencing Platform"/>
            <person name="Russ C."/>
            <person name="Cuomo C."/>
            <person name="Young S.K."/>
            <person name="Zeng Q."/>
            <person name="Gargeya S."/>
            <person name="Alvarado L."/>
            <person name="Berlin A."/>
            <person name="Chapman S.B."/>
            <person name="Chen Z."/>
            <person name="Freedman E."/>
            <person name="Gellesch M."/>
            <person name="Goldberg J."/>
            <person name="Griggs A."/>
            <person name="Gujja S."/>
            <person name="Heilman E."/>
            <person name="Heiman D."/>
            <person name="Howarth C."/>
            <person name="Mehta T."/>
            <person name="Neiman D."/>
            <person name="Pearson M."/>
            <person name="Roberts A."/>
            <person name="Saif S."/>
            <person name="Shea T."/>
            <person name="Shenoy N."/>
            <person name="Sisk P."/>
            <person name="Stolte C."/>
            <person name="Sykes S."/>
            <person name="White J."/>
            <person name="Yandava C."/>
            <person name="Burger G."/>
            <person name="Gray M.W."/>
            <person name="Holland P.W.H."/>
            <person name="King N."/>
            <person name="Lang F.B.F."/>
            <person name="Roger A.J."/>
            <person name="Ruiz-Trillo I."/>
            <person name="Haas B."/>
            <person name="Nusbaum C."/>
            <person name="Birren B."/>
        </authorList>
    </citation>
    <scope>NUCLEOTIDE SEQUENCE [LARGE SCALE GENOMIC DNA]</scope>
    <source>
        <strain evidence="1 2">JP610</strain>
    </source>
</reference>
<evidence type="ECO:0000313" key="2">
    <source>
        <dbReference type="Proteomes" id="UP000054560"/>
    </source>
</evidence>